<feature type="region of interest" description="Disordered" evidence="1">
    <location>
        <begin position="1"/>
        <end position="21"/>
    </location>
</feature>
<evidence type="ECO:0000256" key="1">
    <source>
        <dbReference type="SAM" id="MobiDB-lite"/>
    </source>
</evidence>
<gene>
    <name evidence="2" type="ORF">PsYK624_114760</name>
</gene>
<organism evidence="2 3">
    <name type="scientific">Phanerochaete sordida</name>
    <dbReference type="NCBI Taxonomy" id="48140"/>
    <lineage>
        <taxon>Eukaryota</taxon>
        <taxon>Fungi</taxon>
        <taxon>Dikarya</taxon>
        <taxon>Basidiomycota</taxon>
        <taxon>Agaricomycotina</taxon>
        <taxon>Agaricomycetes</taxon>
        <taxon>Polyporales</taxon>
        <taxon>Phanerochaetaceae</taxon>
        <taxon>Phanerochaete</taxon>
    </lineage>
</organism>
<name>A0A9P3LHS2_9APHY</name>
<dbReference type="Proteomes" id="UP000703269">
    <property type="component" value="Unassembled WGS sequence"/>
</dbReference>
<comment type="caution">
    <text evidence="2">The sequence shown here is derived from an EMBL/GenBank/DDBJ whole genome shotgun (WGS) entry which is preliminary data.</text>
</comment>
<evidence type="ECO:0000313" key="2">
    <source>
        <dbReference type="EMBL" id="GJE95293.1"/>
    </source>
</evidence>
<keyword evidence="3" id="KW-1185">Reference proteome</keyword>
<dbReference type="AlphaFoldDB" id="A0A9P3LHS2"/>
<reference evidence="2 3" key="1">
    <citation type="submission" date="2021-08" db="EMBL/GenBank/DDBJ databases">
        <title>Draft Genome Sequence of Phanerochaete sordida strain YK-624.</title>
        <authorList>
            <person name="Mori T."/>
            <person name="Dohra H."/>
            <person name="Suzuki T."/>
            <person name="Kawagishi H."/>
            <person name="Hirai H."/>
        </authorList>
    </citation>
    <scope>NUCLEOTIDE SEQUENCE [LARGE SCALE GENOMIC DNA]</scope>
    <source>
        <strain evidence="2 3">YK-624</strain>
    </source>
</reference>
<protein>
    <submittedName>
        <fullName evidence="2">Uncharacterized protein</fullName>
    </submittedName>
</protein>
<sequence length="127" mass="13288">MSMVEMHVQRTPAPAPPHEPAGCSWSAMKDLAALVGPDDARTIHARLAAVARGAPPLSPPADADAEPEAFSAPNEVYILALSAALQRAADAQPGLVECRVRQVLRRLGLCLETCTPFFLAPAPPSAS</sequence>
<proteinExistence type="predicted"/>
<evidence type="ECO:0000313" key="3">
    <source>
        <dbReference type="Proteomes" id="UP000703269"/>
    </source>
</evidence>
<accession>A0A9P3LHS2</accession>
<dbReference type="EMBL" id="BPQB01000047">
    <property type="protein sequence ID" value="GJE95293.1"/>
    <property type="molecule type" value="Genomic_DNA"/>
</dbReference>